<sequence length="51" mass="5128">MTAHPGGSYGCFTLLRRRAPATRRIPSAGAPGIRRLAAAGDALPVPAAEAG</sequence>
<evidence type="ECO:0000313" key="1">
    <source>
        <dbReference type="EMBL" id="AJE81474.1"/>
    </source>
</evidence>
<proteinExistence type="predicted"/>
<evidence type="ECO:0000313" key="2">
    <source>
        <dbReference type="Proteomes" id="UP000031523"/>
    </source>
</evidence>
<reference evidence="1 2" key="1">
    <citation type="submission" date="2015-01" db="EMBL/GenBank/DDBJ databases">
        <title>Enhanced salinomycin production by adjusting the supply of polyketide extender units in Streptomyce albus DSM 41398.</title>
        <authorList>
            <person name="Lu C."/>
        </authorList>
    </citation>
    <scope>NUCLEOTIDE SEQUENCE [LARGE SCALE GENOMIC DNA]</scope>
    <source>
        <strain evidence="2">ATCC 21838 / DSM 41398 / FERM P-419 / JCM 4703 / NBRC 107858</strain>
    </source>
</reference>
<dbReference type="EMBL" id="CP010519">
    <property type="protein sequence ID" value="AJE81474.1"/>
    <property type="molecule type" value="Genomic_DNA"/>
</dbReference>
<protein>
    <submittedName>
        <fullName evidence="1">Uncharacterized protein</fullName>
    </submittedName>
</protein>
<keyword evidence="2" id="KW-1185">Reference proteome</keyword>
<accession>A0A0B5EJ09</accession>
<dbReference type="KEGG" id="sals:SLNWT_1098"/>
<dbReference type="Proteomes" id="UP000031523">
    <property type="component" value="Chromosome"/>
</dbReference>
<gene>
    <name evidence="1" type="ORF">SLNWT_1098</name>
</gene>
<name>A0A0B5EJ09_STRA4</name>
<organism evidence="1 2">
    <name type="scientific">Streptomyces albus (strain ATCC 21838 / DSM 41398 / FERM P-419 / JCM 4703 / NBRC 107858)</name>
    <dbReference type="NCBI Taxonomy" id="1081613"/>
    <lineage>
        <taxon>Bacteria</taxon>
        <taxon>Bacillati</taxon>
        <taxon>Actinomycetota</taxon>
        <taxon>Actinomycetes</taxon>
        <taxon>Kitasatosporales</taxon>
        <taxon>Streptomycetaceae</taxon>
        <taxon>Streptomyces</taxon>
    </lineage>
</organism>
<dbReference type="AlphaFoldDB" id="A0A0B5EJ09"/>